<reference evidence="4 5" key="1">
    <citation type="submission" date="2016-07" db="EMBL/GenBank/DDBJ databases">
        <title>Draft genome of the white-rot fungus Obba rivulosa 3A-2.</title>
        <authorList>
            <consortium name="DOE Joint Genome Institute"/>
            <person name="Miettinen O."/>
            <person name="Riley R."/>
            <person name="Acob R."/>
            <person name="Barry K."/>
            <person name="Cullen D."/>
            <person name="De Vries R."/>
            <person name="Hainaut M."/>
            <person name="Hatakka A."/>
            <person name="Henrissat B."/>
            <person name="Hilden K."/>
            <person name="Kuo R."/>
            <person name="Labutti K."/>
            <person name="Lipzen A."/>
            <person name="Makela M.R."/>
            <person name="Sandor L."/>
            <person name="Spatafora J.W."/>
            <person name="Grigoriev I.V."/>
            <person name="Hibbett D.S."/>
        </authorList>
    </citation>
    <scope>NUCLEOTIDE SEQUENCE [LARGE SCALE GENOMIC DNA]</scope>
    <source>
        <strain evidence="4 5">3A-2</strain>
    </source>
</reference>
<accession>A0A8E2AVI2</accession>
<name>A0A8E2AVI2_9APHY</name>
<dbReference type="OrthoDB" id="3266934at2759"/>
<evidence type="ECO:0000256" key="1">
    <source>
        <dbReference type="SAM" id="MobiDB-lite"/>
    </source>
</evidence>
<feature type="chain" id="PRO_5034471367" evidence="3">
    <location>
        <begin position="20"/>
        <end position="269"/>
    </location>
</feature>
<evidence type="ECO:0000256" key="3">
    <source>
        <dbReference type="SAM" id="SignalP"/>
    </source>
</evidence>
<keyword evidence="2" id="KW-0812">Transmembrane</keyword>
<keyword evidence="2" id="KW-1133">Transmembrane helix</keyword>
<dbReference type="Proteomes" id="UP000250043">
    <property type="component" value="Unassembled WGS sequence"/>
</dbReference>
<sequence length="269" mass="27037">MTLRGQPIPLFVLVASVLAKHGEGDGAGDEDGSSSSSSVPAAASSAPASATGGTTPTATSSSVSPTSSAMAPSVNGTFIFVDPANMTTCQPATIKWSDTGSNVFALTLEVSNESAVDSALDGESNNTSVVSRVLTNSTLSTVGQFTWPDADVPAGWYSAVAFDTAGTVGLHVQSAPFFVQAGQNTSCVVSTPANSSSTSPNASSSASADTSQNTGSTGGLSNGALAGTIVAAVVGVVLLLIAFSAPHWWKRTLPFRARNRRPGGPYNLF</sequence>
<proteinExistence type="predicted"/>
<feature type="compositionally biased region" description="Low complexity" evidence="1">
    <location>
        <begin position="33"/>
        <end position="69"/>
    </location>
</feature>
<feature type="signal peptide" evidence="3">
    <location>
        <begin position="1"/>
        <end position="19"/>
    </location>
</feature>
<feature type="compositionally biased region" description="Low complexity" evidence="1">
    <location>
        <begin position="190"/>
        <end position="208"/>
    </location>
</feature>
<keyword evidence="5" id="KW-1185">Reference proteome</keyword>
<feature type="region of interest" description="Disordered" evidence="1">
    <location>
        <begin position="189"/>
        <end position="216"/>
    </location>
</feature>
<organism evidence="4 5">
    <name type="scientific">Obba rivulosa</name>
    <dbReference type="NCBI Taxonomy" id="1052685"/>
    <lineage>
        <taxon>Eukaryota</taxon>
        <taxon>Fungi</taxon>
        <taxon>Dikarya</taxon>
        <taxon>Basidiomycota</taxon>
        <taxon>Agaricomycotina</taxon>
        <taxon>Agaricomycetes</taxon>
        <taxon>Polyporales</taxon>
        <taxon>Gelatoporiaceae</taxon>
        <taxon>Obba</taxon>
    </lineage>
</organism>
<evidence type="ECO:0000313" key="4">
    <source>
        <dbReference type="EMBL" id="OCH89090.1"/>
    </source>
</evidence>
<evidence type="ECO:0000313" key="5">
    <source>
        <dbReference type="Proteomes" id="UP000250043"/>
    </source>
</evidence>
<protein>
    <submittedName>
        <fullName evidence="4">Uncharacterized protein</fullName>
    </submittedName>
</protein>
<dbReference type="AlphaFoldDB" id="A0A8E2AVI2"/>
<keyword evidence="3" id="KW-0732">Signal</keyword>
<feature type="transmembrane region" description="Helical" evidence="2">
    <location>
        <begin position="224"/>
        <end position="249"/>
    </location>
</feature>
<keyword evidence="2" id="KW-0472">Membrane</keyword>
<dbReference type="EMBL" id="KV722435">
    <property type="protein sequence ID" value="OCH89090.1"/>
    <property type="molecule type" value="Genomic_DNA"/>
</dbReference>
<feature type="region of interest" description="Disordered" evidence="1">
    <location>
        <begin position="23"/>
        <end position="69"/>
    </location>
</feature>
<evidence type="ECO:0000256" key="2">
    <source>
        <dbReference type="SAM" id="Phobius"/>
    </source>
</evidence>
<gene>
    <name evidence="4" type="ORF">OBBRIDRAFT_836077</name>
</gene>